<dbReference type="EMBL" id="ML987194">
    <property type="protein sequence ID" value="KAF2249788.1"/>
    <property type="molecule type" value="Genomic_DNA"/>
</dbReference>
<evidence type="ECO:0000256" key="2">
    <source>
        <dbReference type="SAM" id="MobiDB-lite"/>
    </source>
</evidence>
<feature type="coiled-coil region" evidence="1">
    <location>
        <begin position="104"/>
        <end position="145"/>
    </location>
</feature>
<dbReference type="Proteomes" id="UP000800094">
    <property type="component" value="Unassembled WGS sequence"/>
</dbReference>
<feature type="region of interest" description="Disordered" evidence="2">
    <location>
        <begin position="154"/>
        <end position="225"/>
    </location>
</feature>
<accession>A0A6A6IIB4</accession>
<name>A0A6A6IIB4_9PLEO</name>
<gene>
    <name evidence="3" type="ORF">BU26DRAFT_593142</name>
</gene>
<sequence>MSQAREEEMAAQRRVRRSPADVAWLSKYDTYVRYRRGTEAARRVIDQSEDEGVAARLGAKIAHAEKRMPELRRELIDAPAQTGGVSGSAVKSGLIADGDAEQKMKDAVQLLKVAKQEMKEAIQLFKEAKQEMKEAEWKMMDLEAIRARERGRQPTMEDFPPTVQGPFNALYADGADAGYDRDSIADPARYGRHQTRRNCAPQPEPGISGVLPPPKADEATETVSR</sequence>
<keyword evidence="4" id="KW-1185">Reference proteome</keyword>
<dbReference type="AlphaFoldDB" id="A0A6A6IIB4"/>
<evidence type="ECO:0000313" key="3">
    <source>
        <dbReference type="EMBL" id="KAF2249788.1"/>
    </source>
</evidence>
<evidence type="ECO:0000256" key="1">
    <source>
        <dbReference type="SAM" id="Coils"/>
    </source>
</evidence>
<proteinExistence type="predicted"/>
<keyword evidence="1" id="KW-0175">Coiled coil</keyword>
<dbReference type="RefSeq" id="XP_033684792.1">
    <property type="nucleotide sequence ID" value="XM_033834867.1"/>
</dbReference>
<organism evidence="3 4">
    <name type="scientific">Trematosphaeria pertusa</name>
    <dbReference type="NCBI Taxonomy" id="390896"/>
    <lineage>
        <taxon>Eukaryota</taxon>
        <taxon>Fungi</taxon>
        <taxon>Dikarya</taxon>
        <taxon>Ascomycota</taxon>
        <taxon>Pezizomycotina</taxon>
        <taxon>Dothideomycetes</taxon>
        <taxon>Pleosporomycetidae</taxon>
        <taxon>Pleosporales</taxon>
        <taxon>Massarineae</taxon>
        <taxon>Trematosphaeriaceae</taxon>
        <taxon>Trematosphaeria</taxon>
    </lineage>
</organism>
<reference evidence="3" key="1">
    <citation type="journal article" date="2020" name="Stud. Mycol.">
        <title>101 Dothideomycetes genomes: a test case for predicting lifestyles and emergence of pathogens.</title>
        <authorList>
            <person name="Haridas S."/>
            <person name="Albert R."/>
            <person name="Binder M."/>
            <person name="Bloem J."/>
            <person name="Labutti K."/>
            <person name="Salamov A."/>
            <person name="Andreopoulos B."/>
            <person name="Baker S."/>
            <person name="Barry K."/>
            <person name="Bills G."/>
            <person name="Bluhm B."/>
            <person name="Cannon C."/>
            <person name="Castanera R."/>
            <person name="Culley D."/>
            <person name="Daum C."/>
            <person name="Ezra D."/>
            <person name="Gonzalez J."/>
            <person name="Henrissat B."/>
            <person name="Kuo A."/>
            <person name="Liang C."/>
            <person name="Lipzen A."/>
            <person name="Lutzoni F."/>
            <person name="Magnuson J."/>
            <person name="Mondo S."/>
            <person name="Nolan M."/>
            <person name="Ohm R."/>
            <person name="Pangilinan J."/>
            <person name="Park H.-J."/>
            <person name="Ramirez L."/>
            <person name="Alfaro M."/>
            <person name="Sun H."/>
            <person name="Tritt A."/>
            <person name="Yoshinaga Y."/>
            <person name="Zwiers L.-H."/>
            <person name="Turgeon B."/>
            <person name="Goodwin S."/>
            <person name="Spatafora J."/>
            <person name="Crous P."/>
            <person name="Grigoriev I."/>
        </authorList>
    </citation>
    <scope>NUCLEOTIDE SEQUENCE</scope>
    <source>
        <strain evidence="3">CBS 122368</strain>
    </source>
</reference>
<dbReference type="GeneID" id="54588197"/>
<protein>
    <submittedName>
        <fullName evidence="3">Uncharacterized protein</fullName>
    </submittedName>
</protein>
<evidence type="ECO:0000313" key="4">
    <source>
        <dbReference type="Proteomes" id="UP000800094"/>
    </source>
</evidence>